<accession>A0A9P9FX78</accession>
<reference evidence="1" key="1">
    <citation type="journal article" date="2021" name="Nat. Commun.">
        <title>Genetic determinants of endophytism in the Arabidopsis root mycobiome.</title>
        <authorList>
            <person name="Mesny F."/>
            <person name="Miyauchi S."/>
            <person name="Thiergart T."/>
            <person name="Pickel B."/>
            <person name="Atanasova L."/>
            <person name="Karlsson M."/>
            <person name="Huettel B."/>
            <person name="Barry K.W."/>
            <person name="Haridas S."/>
            <person name="Chen C."/>
            <person name="Bauer D."/>
            <person name="Andreopoulos W."/>
            <person name="Pangilinan J."/>
            <person name="LaButti K."/>
            <person name="Riley R."/>
            <person name="Lipzen A."/>
            <person name="Clum A."/>
            <person name="Drula E."/>
            <person name="Henrissat B."/>
            <person name="Kohler A."/>
            <person name="Grigoriev I.V."/>
            <person name="Martin F.M."/>
            <person name="Hacquard S."/>
        </authorList>
    </citation>
    <scope>NUCLEOTIDE SEQUENCE</scope>
    <source>
        <strain evidence="1">MPI-CAGE-AT-0023</strain>
    </source>
</reference>
<dbReference type="Proteomes" id="UP000720189">
    <property type="component" value="Unassembled WGS sequence"/>
</dbReference>
<dbReference type="AlphaFoldDB" id="A0A9P9FX78"/>
<dbReference type="RefSeq" id="XP_046041161.1">
    <property type="nucleotide sequence ID" value="XM_046194571.1"/>
</dbReference>
<name>A0A9P9FX78_FUSRE</name>
<dbReference type="EMBL" id="JAGMUX010000035">
    <property type="protein sequence ID" value="KAH7207786.1"/>
    <property type="molecule type" value="Genomic_DNA"/>
</dbReference>
<gene>
    <name evidence="1" type="ORF">BKA55DRAFT_586511</name>
</gene>
<evidence type="ECO:0000313" key="1">
    <source>
        <dbReference type="EMBL" id="KAH7207786.1"/>
    </source>
</evidence>
<proteinExistence type="predicted"/>
<organism evidence="1 2">
    <name type="scientific">Fusarium redolens</name>
    <dbReference type="NCBI Taxonomy" id="48865"/>
    <lineage>
        <taxon>Eukaryota</taxon>
        <taxon>Fungi</taxon>
        <taxon>Dikarya</taxon>
        <taxon>Ascomycota</taxon>
        <taxon>Pezizomycotina</taxon>
        <taxon>Sordariomycetes</taxon>
        <taxon>Hypocreomycetidae</taxon>
        <taxon>Hypocreales</taxon>
        <taxon>Nectriaceae</taxon>
        <taxon>Fusarium</taxon>
        <taxon>Fusarium redolens species complex</taxon>
    </lineage>
</organism>
<protein>
    <submittedName>
        <fullName evidence="1">Uncharacterized protein</fullName>
    </submittedName>
</protein>
<evidence type="ECO:0000313" key="2">
    <source>
        <dbReference type="Proteomes" id="UP000720189"/>
    </source>
</evidence>
<sequence length="219" mass="25237">MKYIISKFTFGKAFRGYMDSASPELAGSLESINHGLAGITTGTYEETLQGDDRGCPSTPVIDRRVSQNRHPQCTCPPSRRSLSRLRNPHDELPTGTDFHFILISEIQVIATNLKESKPHRYTFDQWAWYLKLIGEDEHNAQAHRKAKPREKRLDLNDDDVDKEPTWSWVGNCNPLIGSQEESEWILDKLIYRLRESLSPERRRHQWNGAEKAYGEAQEV</sequence>
<keyword evidence="2" id="KW-1185">Reference proteome</keyword>
<dbReference type="GeneID" id="70224525"/>
<dbReference type="OrthoDB" id="297496at2759"/>
<comment type="caution">
    <text evidence="1">The sequence shown here is derived from an EMBL/GenBank/DDBJ whole genome shotgun (WGS) entry which is preliminary data.</text>
</comment>